<proteinExistence type="predicted"/>
<comment type="caution">
    <text evidence="1">The sequence shown here is derived from an EMBL/GenBank/DDBJ whole genome shotgun (WGS) entry which is preliminary data.</text>
</comment>
<reference evidence="1" key="1">
    <citation type="submission" date="2022-04" db="EMBL/GenBank/DDBJ databases">
        <title>Chromosome-scale genome assembly of Holotrichia oblita Faldermann.</title>
        <authorList>
            <person name="Rongchong L."/>
        </authorList>
    </citation>
    <scope>NUCLEOTIDE SEQUENCE</scope>
    <source>
        <strain evidence="1">81SQS9</strain>
    </source>
</reference>
<dbReference type="Proteomes" id="UP001056778">
    <property type="component" value="Chromosome 2"/>
</dbReference>
<dbReference type="EMBL" id="CM043016">
    <property type="protein sequence ID" value="KAI4466735.1"/>
    <property type="molecule type" value="Genomic_DNA"/>
</dbReference>
<sequence>MSKKKSRVWIFFVEVEGDLSKVKCNQCQGVISRGGQGVATPICAISGAKFLTEIGWVDLRNPMETDVPFRLYRDEGRTFLQWEGESILRNRMTGRMVLVHLKCKDLDTGTDPEQELEAEFSPCVAFRVVGTPLKYPNKQADKHGNVYLVESIDHNAIILPPDVQTSNTSSKNERELSENFVFAFASILLGVIYGAAAFLYLNLRKKRKHADVKLDLETKPNLSSLERGIMKNNPLVKLETSYLSPNRNFRNDEESKNDLDSLQRQNDDEYDEPHRYANYIYEPINPSNYSQHYDYSAVSFEKLPEEGVSIVETLDENVDPIKNAPTCMSIKMKLYFNLEYFEPELLKNPPKQAVEFLIKIKDIIRSAKAKISANKFLPNLLDIPEENETIMKTKLECHLDYKDLRNVDYLALWEKLSKLGQASRISKRKPVMKPNCPPPPIPIKLENDYDDVSKVSLTKQIIKEFSRRTESVEYQPPTLRRALPMNEEVTVVNPTINMEAQKVDNNTLIRLLQRGNLLNEVYINTEYSLGSSSSSKYSNTSVKESQPFKISDDNIDTNFNRRFGSLREIYLAKIKQRSMLNNIINCGGENVKNLTSSSPVYDEPKPPRIVSESKPPLPPKKFKQKPDHQNSSDYEPIGQDLDQNLLEYSTRFQNDINNQFILQTQSVTPIPNLSRTVFKQSFNKNAKFIDLLGKYLQKPEDSDYISTDSEDSCRNSYYKHQILRRRCSIGFSSSETDESPGDERSDSDIESIEAGSFLFQNLQKYRIANPLDIEVSSNVSEVVFSADAQSSDSSEGNGLSMSEIVAIGICSVLLGLIYVASVFLYIHMKKRRQYNDTKLEIRDNPSLSNVEEGIIKNNPLLGLGRHFTPQDNNFSDTTGSDTDVTPDILQHQDDRKKNIQLTSALVHPYRHEIYASLNLIDTFHHQDSSTIERLPEENVSIIETPDGREDRPENVKAIGTTRKKLYFNPAYFEPHLLQTPPPAAIEFLSKIREVITIAKQKMATKRFSPSLMGIPEEDTHHSHESANDYSQSFNSRRGSIISLKRENSRRKFCAGCPDCQPKDFRSLCGRLPEFPTLVACESCSTTTESKQHSIRKWLEDIPVIKPNNGLRSPPPVPSPKRMRSPTRSLPPNYVSSPIQSLSPKAASDRVKTRKSDGRKCNQNGRRMMRKPIVKPNCPPPPLPVKLEYHYDTVPNISPEPKSLPPPDMIHEAMVVDEETRVPTITKKKMNAVIDEFARNVSESKAQIDYETDSLERSCQNKGFSTPTEYAEVSSSQPSPSLSTALPMDEEMTMGNAIINAKTGNMTISKLNMKMLQPEEHDYELIVLKKSENSSFTLPELLHRGNLVSEVYVNNGYNYNSAASSSISSNSSTLESKPPKVRYDNNKPGHLLIEVEDCPDNYIRIEDSDDFEPDTLDRKPKINIKKDINIESDDYSDSLERPNQIFLRSTGSFKTHSLNFPINQTTNFNRNFGSLREIYQAKTRQSIQNNFKNKESADTTTWKDGIIQDSEGKLLTLEERHSKRQRRSTTPSISGVPPDVIPPNTHEVGSIYEQPKPPRKVVDSKPPLPPKGLKKKNPKDQQKEQKDNNSISSSSSSDYEPIMSDSSQNTKAYNASILKNLIRSDDIFFKNGINNQFILQAQTITPIPNLSRTIFRRSFNQNAKVVSILGKYLQKPEDSGYLSTDSEDFKKKKCNKDQTNQCSFGTGPGSETDESLCDGHSESGAESVETHSVFFDSFRKPCLAGSLDSGVDADLKLNSFTNVYLDDGASSDSENVSFKTVVNNRRH</sequence>
<keyword evidence="2" id="KW-1185">Reference proteome</keyword>
<protein>
    <submittedName>
        <fullName evidence="1">Shavenoid isoform b</fullName>
    </submittedName>
</protein>
<name>A0ACB9TJ79_HOLOL</name>
<accession>A0ACB9TJ79</accession>
<organism evidence="1 2">
    <name type="scientific">Holotrichia oblita</name>
    <name type="common">Chafer beetle</name>
    <dbReference type="NCBI Taxonomy" id="644536"/>
    <lineage>
        <taxon>Eukaryota</taxon>
        <taxon>Metazoa</taxon>
        <taxon>Ecdysozoa</taxon>
        <taxon>Arthropoda</taxon>
        <taxon>Hexapoda</taxon>
        <taxon>Insecta</taxon>
        <taxon>Pterygota</taxon>
        <taxon>Neoptera</taxon>
        <taxon>Endopterygota</taxon>
        <taxon>Coleoptera</taxon>
        <taxon>Polyphaga</taxon>
        <taxon>Scarabaeiformia</taxon>
        <taxon>Scarabaeidae</taxon>
        <taxon>Melolonthinae</taxon>
        <taxon>Holotrichia</taxon>
    </lineage>
</organism>
<gene>
    <name evidence="1" type="ORF">MML48_2g00006880</name>
</gene>
<evidence type="ECO:0000313" key="1">
    <source>
        <dbReference type="EMBL" id="KAI4466735.1"/>
    </source>
</evidence>
<evidence type="ECO:0000313" key="2">
    <source>
        <dbReference type="Proteomes" id="UP001056778"/>
    </source>
</evidence>